<keyword evidence="4" id="KW-1185">Reference proteome</keyword>
<dbReference type="OrthoDB" id="1784965at2"/>
<reference evidence="3 4" key="1">
    <citation type="submission" date="2015-03" db="EMBL/GenBank/DDBJ databases">
        <authorList>
            <person name="Murphy D."/>
        </authorList>
    </citation>
    <scope>NUCLEOTIDE SEQUENCE [LARGE SCALE GENOMIC DNA]</scope>
    <source>
        <strain evidence="3 4">OL-4</strain>
    </source>
</reference>
<feature type="signal peptide" evidence="1">
    <location>
        <begin position="1"/>
        <end position="25"/>
    </location>
</feature>
<sequence>MGYLLKRFIICLLIFLVSAPATLLAAPQLETYNPSSEARQAGVLVWRLNAGKCTEDLLLLPNGNILLTAGSKQMAVSPQGQIIWENKGSGNFGQAIIDPYGSIYAASGSSILETLPNGAKGWSFSNLPMANKGKKSLLYLGPDKLLYLPLADALYALDTKGHYVWSLFPWDYAEKYNTKASARRVFLAGAADERAFYVVYGEKADFRLAAVDRQGKFLWSYWLGDITRCELFADGTGRLYASVSYKKSATNRPGQGKSKLLPGKILCFRYDSNRPVWEQPLKIEKDITAPVLYQDIILVTANSEIKAFNAQSGSYLWDDRLLKLISPVAVNQQKGRIYAGSSEGYLYAVKPLGRMMWERKLDGGIERAPLITPDGTIYVITNKGSLYKIRDTVTDN</sequence>
<dbReference type="InterPro" id="IPR015943">
    <property type="entry name" value="WD40/YVTN_repeat-like_dom_sf"/>
</dbReference>
<dbReference type="InterPro" id="IPR002372">
    <property type="entry name" value="PQQ_rpt_dom"/>
</dbReference>
<keyword evidence="1" id="KW-0732">Signal</keyword>
<organism evidence="3 4">
    <name type="scientific">Syntrophomonas zehnderi OL-4</name>
    <dbReference type="NCBI Taxonomy" id="690567"/>
    <lineage>
        <taxon>Bacteria</taxon>
        <taxon>Bacillati</taxon>
        <taxon>Bacillota</taxon>
        <taxon>Clostridia</taxon>
        <taxon>Eubacteriales</taxon>
        <taxon>Syntrophomonadaceae</taxon>
        <taxon>Syntrophomonas</taxon>
    </lineage>
</organism>
<name>A0A0E4GBK8_9FIRM</name>
<dbReference type="Pfam" id="PF13360">
    <property type="entry name" value="PQQ_2"/>
    <property type="match status" value="1"/>
</dbReference>
<feature type="domain" description="Pyrrolo-quinoline quinone repeat" evidence="2">
    <location>
        <begin position="206"/>
        <end position="394"/>
    </location>
</feature>
<dbReference type="Proteomes" id="UP000045545">
    <property type="component" value="Unassembled WGS sequence"/>
</dbReference>
<evidence type="ECO:0000256" key="1">
    <source>
        <dbReference type="SAM" id="SignalP"/>
    </source>
</evidence>
<dbReference type="AlphaFoldDB" id="A0A0E4GBK8"/>
<dbReference type="InterPro" id="IPR011047">
    <property type="entry name" value="Quinoprotein_ADH-like_sf"/>
</dbReference>
<dbReference type="PANTHER" id="PTHR34512:SF30">
    <property type="entry name" value="OUTER MEMBRANE PROTEIN ASSEMBLY FACTOR BAMB"/>
    <property type="match status" value="1"/>
</dbReference>
<evidence type="ECO:0000313" key="3">
    <source>
        <dbReference type="EMBL" id="CFX89735.1"/>
    </source>
</evidence>
<dbReference type="RefSeq" id="WP_046498704.1">
    <property type="nucleotide sequence ID" value="NZ_CGIH01000036.1"/>
</dbReference>
<feature type="chain" id="PRO_5002420617" evidence="1">
    <location>
        <begin position="26"/>
        <end position="396"/>
    </location>
</feature>
<dbReference type="SUPFAM" id="SSF50969">
    <property type="entry name" value="YVTN repeat-like/Quinoprotein amine dehydrogenase"/>
    <property type="match status" value="1"/>
</dbReference>
<accession>A0A0E4GBK8</accession>
<dbReference type="EMBL" id="CGIH01000036">
    <property type="protein sequence ID" value="CFX89735.1"/>
    <property type="molecule type" value="Genomic_DNA"/>
</dbReference>
<protein>
    <submittedName>
        <fullName evidence="3">Quinoprotein amine dehydrogenase, beta chain-like</fullName>
    </submittedName>
</protein>
<evidence type="ECO:0000313" key="4">
    <source>
        <dbReference type="Proteomes" id="UP000045545"/>
    </source>
</evidence>
<dbReference type="PANTHER" id="PTHR34512">
    <property type="entry name" value="CELL SURFACE PROTEIN"/>
    <property type="match status" value="1"/>
</dbReference>
<dbReference type="SUPFAM" id="SSF50998">
    <property type="entry name" value="Quinoprotein alcohol dehydrogenase-like"/>
    <property type="match status" value="1"/>
</dbReference>
<evidence type="ECO:0000259" key="2">
    <source>
        <dbReference type="Pfam" id="PF13360"/>
    </source>
</evidence>
<proteinExistence type="predicted"/>
<dbReference type="InterPro" id="IPR011044">
    <property type="entry name" value="Quino_amine_DH_bsu"/>
</dbReference>
<gene>
    <name evidence="3" type="ORF">2144</name>
</gene>
<dbReference type="STRING" id="690567.2144"/>
<dbReference type="Gene3D" id="2.130.10.10">
    <property type="entry name" value="YVTN repeat-like/Quinoprotein amine dehydrogenase"/>
    <property type="match status" value="1"/>
</dbReference>